<feature type="transmembrane region" description="Helical" evidence="8">
    <location>
        <begin position="298"/>
        <end position="319"/>
    </location>
</feature>
<keyword evidence="11" id="KW-1185">Reference proteome</keyword>
<evidence type="ECO:0000256" key="4">
    <source>
        <dbReference type="ARBA" id="ARBA00022692"/>
    </source>
</evidence>
<evidence type="ECO:0000313" key="11">
    <source>
        <dbReference type="Proteomes" id="UP000320244"/>
    </source>
</evidence>
<proteinExistence type="predicted"/>
<dbReference type="Gene3D" id="1.20.1250.20">
    <property type="entry name" value="MFS general substrate transporter like domains"/>
    <property type="match status" value="1"/>
</dbReference>
<dbReference type="PANTHER" id="PTHR23513">
    <property type="entry name" value="INTEGRAL MEMBRANE EFFLUX PROTEIN-RELATED"/>
    <property type="match status" value="1"/>
</dbReference>
<evidence type="ECO:0000259" key="9">
    <source>
        <dbReference type="PROSITE" id="PS50850"/>
    </source>
</evidence>
<dbReference type="AlphaFoldDB" id="A0A563DTG4"/>
<keyword evidence="5 8" id="KW-1133">Transmembrane helix</keyword>
<evidence type="ECO:0000256" key="5">
    <source>
        <dbReference type="ARBA" id="ARBA00022989"/>
    </source>
</evidence>
<dbReference type="Pfam" id="PF05977">
    <property type="entry name" value="MFS_3"/>
    <property type="match status" value="1"/>
</dbReference>
<dbReference type="EMBL" id="VCQV01000040">
    <property type="protein sequence ID" value="TWP33535.1"/>
    <property type="molecule type" value="Genomic_DNA"/>
</dbReference>
<evidence type="ECO:0000256" key="7">
    <source>
        <dbReference type="SAM" id="MobiDB-lite"/>
    </source>
</evidence>
<evidence type="ECO:0000256" key="1">
    <source>
        <dbReference type="ARBA" id="ARBA00004651"/>
    </source>
</evidence>
<dbReference type="PROSITE" id="PS50850">
    <property type="entry name" value="MFS"/>
    <property type="match status" value="1"/>
</dbReference>
<dbReference type="GO" id="GO:0022857">
    <property type="term" value="F:transmembrane transporter activity"/>
    <property type="evidence" value="ECO:0007669"/>
    <property type="project" value="InterPro"/>
</dbReference>
<dbReference type="SUPFAM" id="SSF103473">
    <property type="entry name" value="MFS general substrate transporter"/>
    <property type="match status" value="1"/>
</dbReference>
<feature type="compositionally biased region" description="Low complexity" evidence="7">
    <location>
        <begin position="37"/>
        <end position="53"/>
    </location>
</feature>
<keyword evidence="2" id="KW-0813">Transport</keyword>
<keyword evidence="6 8" id="KW-0472">Membrane</keyword>
<feature type="transmembrane region" description="Helical" evidence="8">
    <location>
        <begin position="154"/>
        <end position="173"/>
    </location>
</feature>
<evidence type="ECO:0000256" key="2">
    <source>
        <dbReference type="ARBA" id="ARBA00022448"/>
    </source>
</evidence>
<dbReference type="InterPro" id="IPR036259">
    <property type="entry name" value="MFS_trans_sf"/>
</dbReference>
<name>A0A563DTG4_9MICO</name>
<evidence type="ECO:0000256" key="6">
    <source>
        <dbReference type="ARBA" id="ARBA00023136"/>
    </source>
</evidence>
<dbReference type="CDD" id="cd06173">
    <property type="entry name" value="MFS_MefA_like"/>
    <property type="match status" value="1"/>
</dbReference>
<keyword evidence="3" id="KW-1003">Cell membrane</keyword>
<gene>
    <name evidence="10" type="ORF">FGL98_21035</name>
</gene>
<feature type="transmembrane region" description="Helical" evidence="8">
    <location>
        <begin position="123"/>
        <end position="147"/>
    </location>
</feature>
<feature type="transmembrane region" description="Helical" evidence="8">
    <location>
        <begin position="449"/>
        <end position="471"/>
    </location>
</feature>
<feature type="transmembrane region" description="Helical" evidence="8">
    <location>
        <begin position="383"/>
        <end position="402"/>
    </location>
</feature>
<evidence type="ECO:0000256" key="8">
    <source>
        <dbReference type="SAM" id="Phobius"/>
    </source>
</evidence>
<sequence length="495" mass="52615">MPVRPVELHGPGRNHGRGARPAATGRTGMTDDGDQVTDALTDTTATSNTPPTSAEDVEIPSVTIEHTERKTATAHSKSVPMFAALKEYNYRLYFTGQVISNTGTWMQRIAQDWLVLQLTNSPFAVGITTALQFLPVLLFGVLGGLAIDRFPKRTILVVTQAIMGALATVLAVLTLTGAVTVWHVDAVAFALGLVTVVDNPTRQVFVNEMVSPRLVRNAVSLNTATFQLARLVGPAVAGLLIAATGSGIAFAINAASYAATIVALLAMRKDLLHHLPLASRERGQLREGFRYVAARPQILWIIVMVFFIGTFGYNFSVFLSAYAKDTFHTSASVYGLLNTALAIGSLLGAALAARRSSARLGFLFAVAAAFSGLMIVLSVTPWLLAFMALLAVCGLASTSFSTTANASVQLASDPKVRGRVMSLYMMVFMGGTPVGGPVSGWLADRFGAPAAMMICGGICLIATIVSALIAAHQSGIRPRLDLHTHVDRHLVLVRR</sequence>
<feature type="transmembrane region" description="Helical" evidence="8">
    <location>
        <begin position="331"/>
        <end position="353"/>
    </location>
</feature>
<dbReference type="Proteomes" id="UP000320244">
    <property type="component" value="Unassembled WGS sequence"/>
</dbReference>
<keyword evidence="4 8" id="KW-0812">Transmembrane</keyword>
<dbReference type="GO" id="GO:0005886">
    <property type="term" value="C:plasma membrane"/>
    <property type="evidence" value="ECO:0007669"/>
    <property type="project" value="UniProtKB-SubCell"/>
</dbReference>
<feature type="transmembrane region" description="Helical" evidence="8">
    <location>
        <begin position="423"/>
        <end position="443"/>
    </location>
</feature>
<accession>A0A563DTG4</accession>
<reference evidence="10 11" key="1">
    <citation type="submission" date="2019-05" db="EMBL/GenBank/DDBJ databases">
        <authorList>
            <person name="Lee S.D."/>
        </authorList>
    </citation>
    <scope>NUCLEOTIDE SEQUENCE [LARGE SCALE GENOMIC DNA]</scope>
    <source>
        <strain evidence="10 11">C5-26</strain>
    </source>
</reference>
<evidence type="ECO:0000313" key="10">
    <source>
        <dbReference type="EMBL" id="TWP33535.1"/>
    </source>
</evidence>
<organism evidence="10 11">
    <name type="scientific">Leekyejoonella antrihumi</name>
    <dbReference type="NCBI Taxonomy" id="1660198"/>
    <lineage>
        <taxon>Bacteria</taxon>
        <taxon>Bacillati</taxon>
        <taxon>Actinomycetota</taxon>
        <taxon>Actinomycetes</taxon>
        <taxon>Micrococcales</taxon>
        <taxon>Dermacoccaceae</taxon>
        <taxon>Leekyejoonella</taxon>
    </lineage>
</organism>
<feature type="domain" description="Major facilitator superfamily (MFS) profile" evidence="9">
    <location>
        <begin position="89"/>
        <end position="474"/>
    </location>
</feature>
<dbReference type="OrthoDB" id="9775268at2"/>
<dbReference type="PANTHER" id="PTHR23513:SF11">
    <property type="entry name" value="STAPHYLOFERRIN A TRANSPORTER"/>
    <property type="match status" value="1"/>
</dbReference>
<feature type="transmembrane region" description="Helical" evidence="8">
    <location>
        <begin position="360"/>
        <end position="377"/>
    </location>
</feature>
<comment type="subcellular location">
    <subcellularLocation>
        <location evidence="1">Cell membrane</location>
        <topology evidence="1">Multi-pass membrane protein</topology>
    </subcellularLocation>
</comment>
<dbReference type="InterPro" id="IPR020846">
    <property type="entry name" value="MFS_dom"/>
</dbReference>
<protein>
    <submittedName>
        <fullName evidence="10">MFS transporter</fullName>
    </submittedName>
</protein>
<evidence type="ECO:0000256" key="3">
    <source>
        <dbReference type="ARBA" id="ARBA00022475"/>
    </source>
</evidence>
<feature type="region of interest" description="Disordered" evidence="7">
    <location>
        <begin position="1"/>
        <end position="58"/>
    </location>
</feature>
<reference evidence="10 11" key="2">
    <citation type="submission" date="2019-08" db="EMBL/GenBank/DDBJ databases">
        <title>Jejuicoccus antrihumi gen. nov., sp. nov., a new member of the family Dermacoccaceae isolated from a cave.</title>
        <authorList>
            <person name="Schumann P."/>
            <person name="Kim I.S."/>
        </authorList>
    </citation>
    <scope>NUCLEOTIDE SEQUENCE [LARGE SCALE GENOMIC DNA]</scope>
    <source>
        <strain evidence="10 11">C5-26</strain>
    </source>
</reference>
<comment type="caution">
    <text evidence="10">The sequence shown here is derived from an EMBL/GenBank/DDBJ whole genome shotgun (WGS) entry which is preliminary data.</text>
</comment>
<dbReference type="InterPro" id="IPR010290">
    <property type="entry name" value="TM_effector"/>
</dbReference>